<keyword evidence="1" id="KW-0812">Transmembrane</keyword>
<keyword evidence="1" id="KW-1133">Transmembrane helix</keyword>
<evidence type="ECO:0000313" key="3">
    <source>
        <dbReference type="Proteomes" id="UP000468650"/>
    </source>
</evidence>
<dbReference type="RefSeq" id="WP_151666683.1">
    <property type="nucleotide sequence ID" value="NZ_WBVO01000002.1"/>
</dbReference>
<keyword evidence="1" id="KW-0472">Membrane</keyword>
<dbReference type="Proteomes" id="UP000468650">
    <property type="component" value="Unassembled WGS sequence"/>
</dbReference>
<reference evidence="2 3" key="1">
    <citation type="submission" date="2019-09" db="EMBL/GenBank/DDBJ databases">
        <title>Genomes of family Cryomorphaceae.</title>
        <authorList>
            <person name="Bowman J.P."/>
        </authorList>
    </citation>
    <scope>NUCLEOTIDE SEQUENCE [LARGE SCALE GENOMIC DNA]</scope>
    <source>
        <strain evidence="2 3">LMG 25704</strain>
    </source>
</reference>
<proteinExistence type="predicted"/>
<evidence type="ECO:0000256" key="1">
    <source>
        <dbReference type="SAM" id="Phobius"/>
    </source>
</evidence>
<dbReference type="EMBL" id="WBVO01000002">
    <property type="protein sequence ID" value="KAB2814015.1"/>
    <property type="molecule type" value="Genomic_DNA"/>
</dbReference>
<feature type="transmembrane region" description="Helical" evidence="1">
    <location>
        <begin position="7"/>
        <end position="23"/>
    </location>
</feature>
<evidence type="ECO:0000313" key="2">
    <source>
        <dbReference type="EMBL" id="KAB2814015.1"/>
    </source>
</evidence>
<feature type="transmembrane region" description="Helical" evidence="1">
    <location>
        <begin position="35"/>
        <end position="53"/>
    </location>
</feature>
<protein>
    <submittedName>
        <fullName evidence="2">Uncharacterized protein</fullName>
    </submittedName>
</protein>
<sequence>MSIAARIITAIVFITIGVGFFTRDSETFLRHAFPAGMLAFAFLWVPFILFYRYDLKTNQREKYIAKLEKRGIKTDENSGRWWNLVDKTEEYLKNPDDEKGNKF</sequence>
<name>A0A6N6RI63_9FLAO</name>
<dbReference type="OrthoDB" id="1145018at2"/>
<comment type="caution">
    <text evidence="2">The sequence shown here is derived from an EMBL/GenBank/DDBJ whole genome shotgun (WGS) entry which is preliminary data.</text>
</comment>
<keyword evidence="3" id="KW-1185">Reference proteome</keyword>
<organism evidence="2 3">
    <name type="scientific">Phaeocystidibacter luteus</name>
    <dbReference type="NCBI Taxonomy" id="911197"/>
    <lineage>
        <taxon>Bacteria</taxon>
        <taxon>Pseudomonadati</taxon>
        <taxon>Bacteroidota</taxon>
        <taxon>Flavobacteriia</taxon>
        <taxon>Flavobacteriales</taxon>
        <taxon>Phaeocystidibacteraceae</taxon>
        <taxon>Phaeocystidibacter</taxon>
    </lineage>
</organism>
<accession>A0A6N6RI63</accession>
<dbReference type="AlphaFoldDB" id="A0A6N6RI63"/>
<gene>
    <name evidence="2" type="ORF">F8C67_04870</name>
</gene>